<gene>
    <name evidence="2" type="ORF">LSTR_LSTR012740</name>
</gene>
<feature type="compositionally biased region" description="Basic and acidic residues" evidence="1">
    <location>
        <begin position="41"/>
        <end position="58"/>
    </location>
</feature>
<keyword evidence="3" id="KW-1185">Reference proteome</keyword>
<comment type="caution">
    <text evidence="2">The sequence shown here is derived from an EMBL/GenBank/DDBJ whole genome shotgun (WGS) entry which is preliminary data.</text>
</comment>
<dbReference type="InParanoid" id="A0A482X8B8"/>
<feature type="region of interest" description="Disordered" evidence="1">
    <location>
        <begin position="1"/>
        <end position="62"/>
    </location>
</feature>
<feature type="compositionally biased region" description="Basic and acidic residues" evidence="1">
    <location>
        <begin position="1"/>
        <end position="19"/>
    </location>
</feature>
<name>A0A482X8B8_LAOST</name>
<evidence type="ECO:0000256" key="1">
    <source>
        <dbReference type="SAM" id="MobiDB-lite"/>
    </source>
</evidence>
<reference evidence="2 3" key="1">
    <citation type="journal article" date="2017" name="Gigascience">
        <title>Genome sequence of the small brown planthopper, Laodelphax striatellus.</title>
        <authorList>
            <person name="Zhu J."/>
            <person name="Jiang F."/>
            <person name="Wang X."/>
            <person name="Yang P."/>
            <person name="Bao Y."/>
            <person name="Zhao W."/>
            <person name="Wang W."/>
            <person name="Lu H."/>
            <person name="Wang Q."/>
            <person name="Cui N."/>
            <person name="Li J."/>
            <person name="Chen X."/>
            <person name="Luo L."/>
            <person name="Yu J."/>
            <person name="Kang L."/>
            <person name="Cui F."/>
        </authorList>
    </citation>
    <scope>NUCLEOTIDE SEQUENCE [LARGE SCALE GENOMIC DNA]</scope>
    <source>
        <strain evidence="2">Lst14</strain>
    </source>
</reference>
<dbReference type="Proteomes" id="UP000291343">
    <property type="component" value="Unassembled WGS sequence"/>
</dbReference>
<sequence>MSKKEKEIKENSEREGKEEEGMDECVAGRERGQFTMTHATTRRDTTRQDATRRDRTQRWTDAVATRQRLAEAGSAG</sequence>
<evidence type="ECO:0000313" key="3">
    <source>
        <dbReference type="Proteomes" id="UP000291343"/>
    </source>
</evidence>
<proteinExistence type="predicted"/>
<organism evidence="2 3">
    <name type="scientific">Laodelphax striatellus</name>
    <name type="common">Small brown planthopper</name>
    <name type="synonym">Delphax striatella</name>
    <dbReference type="NCBI Taxonomy" id="195883"/>
    <lineage>
        <taxon>Eukaryota</taxon>
        <taxon>Metazoa</taxon>
        <taxon>Ecdysozoa</taxon>
        <taxon>Arthropoda</taxon>
        <taxon>Hexapoda</taxon>
        <taxon>Insecta</taxon>
        <taxon>Pterygota</taxon>
        <taxon>Neoptera</taxon>
        <taxon>Paraneoptera</taxon>
        <taxon>Hemiptera</taxon>
        <taxon>Auchenorrhyncha</taxon>
        <taxon>Fulgoroidea</taxon>
        <taxon>Delphacidae</taxon>
        <taxon>Criomorphinae</taxon>
        <taxon>Laodelphax</taxon>
    </lineage>
</organism>
<accession>A0A482X8B8</accession>
<dbReference type="EMBL" id="QKKF02016486">
    <property type="protein sequence ID" value="RZF41710.1"/>
    <property type="molecule type" value="Genomic_DNA"/>
</dbReference>
<dbReference type="AlphaFoldDB" id="A0A482X8B8"/>
<protein>
    <submittedName>
        <fullName evidence="2">Uncharacterized protein</fullName>
    </submittedName>
</protein>
<evidence type="ECO:0000313" key="2">
    <source>
        <dbReference type="EMBL" id="RZF41710.1"/>
    </source>
</evidence>